<dbReference type="InterPro" id="IPR050706">
    <property type="entry name" value="Cyclic-di-GMP_PDE-like"/>
</dbReference>
<dbReference type="SMART" id="SM00052">
    <property type="entry name" value="EAL"/>
    <property type="match status" value="1"/>
</dbReference>
<feature type="domain" description="GGDEF" evidence="3">
    <location>
        <begin position="377"/>
        <end position="512"/>
    </location>
</feature>
<dbReference type="Gene3D" id="3.20.20.450">
    <property type="entry name" value="EAL domain"/>
    <property type="match status" value="1"/>
</dbReference>
<feature type="transmembrane region" description="Helical" evidence="1">
    <location>
        <begin position="95"/>
        <end position="116"/>
    </location>
</feature>
<keyword evidence="1" id="KW-1133">Transmembrane helix</keyword>
<evidence type="ECO:0000313" key="5">
    <source>
        <dbReference type="Proteomes" id="UP000189728"/>
    </source>
</evidence>
<accession>A0AAX0LCE5</accession>
<evidence type="ECO:0008006" key="6">
    <source>
        <dbReference type="Google" id="ProtNLM"/>
    </source>
</evidence>
<dbReference type="Pfam" id="PF00990">
    <property type="entry name" value="GGDEF"/>
    <property type="match status" value="1"/>
</dbReference>
<evidence type="ECO:0000256" key="1">
    <source>
        <dbReference type="SAM" id="Phobius"/>
    </source>
</evidence>
<gene>
    <name evidence="4" type="ORF">BFG04_00675</name>
</gene>
<dbReference type="Proteomes" id="UP000189728">
    <property type="component" value="Unassembled WGS sequence"/>
</dbReference>
<keyword evidence="1" id="KW-0472">Membrane</keyword>
<dbReference type="EMBL" id="MCRK01000012">
    <property type="protein sequence ID" value="OPA81688.1"/>
    <property type="molecule type" value="Genomic_DNA"/>
</dbReference>
<proteinExistence type="predicted"/>
<reference evidence="4 5" key="1">
    <citation type="submission" date="2016-08" db="EMBL/GenBank/DDBJ databases">
        <title>Campylobacter species from sea mammals.</title>
        <authorList>
            <person name="Gilbert M.J."/>
            <person name="Byrne B.A."/>
            <person name="Zomer A.L."/>
            <person name="Wagenaar J.A."/>
        </authorList>
    </citation>
    <scope>NUCLEOTIDE SEQUENCE [LARGE SCALE GENOMIC DNA]</scope>
    <source>
        <strain evidence="4 5">1105248</strain>
    </source>
</reference>
<dbReference type="PANTHER" id="PTHR33121">
    <property type="entry name" value="CYCLIC DI-GMP PHOSPHODIESTERASE PDEF"/>
    <property type="match status" value="1"/>
</dbReference>
<keyword evidence="1" id="KW-0812">Transmembrane</keyword>
<comment type="caution">
    <text evidence="4">The sequence shown here is derived from an EMBL/GenBank/DDBJ whole genome shotgun (WGS) entry which is preliminary data.</text>
</comment>
<dbReference type="SUPFAM" id="SSF55073">
    <property type="entry name" value="Nucleotide cyclase"/>
    <property type="match status" value="1"/>
</dbReference>
<feature type="domain" description="EAL" evidence="2">
    <location>
        <begin position="521"/>
        <end position="775"/>
    </location>
</feature>
<evidence type="ECO:0000259" key="2">
    <source>
        <dbReference type="PROSITE" id="PS50883"/>
    </source>
</evidence>
<feature type="transmembrane region" description="Helical" evidence="1">
    <location>
        <begin position="128"/>
        <end position="149"/>
    </location>
</feature>
<dbReference type="InterPro" id="IPR001633">
    <property type="entry name" value="EAL_dom"/>
</dbReference>
<dbReference type="InterPro" id="IPR000160">
    <property type="entry name" value="GGDEF_dom"/>
</dbReference>
<dbReference type="GO" id="GO:0071111">
    <property type="term" value="F:cyclic-guanylate-specific phosphodiesterase activity"/>
    <property type="evidence" value="ECO:0007669"/>
    <property type="project" value="InterPro"/>
</dbReference>
<feature type="transmembrane region" description="Helical" evidence="1">
    <location>
        <begin position="161"/>
        <end position="182"/>
    </location>
</feature>
<dbReference type="PROSITE" id="PS50887">
    <property type="entry name" value="GGDEF"/>
    <property type="match status" value="1"/>
</dbReference>
<evidence type="ECO:0000313" key="4">
    <source>
        <dbReference type="EMBL" id="OPA81688.1"/>
    </source>
</evidence>
<dbReference type="NCBIfam" id="TIGR00254">
    <property type="entry name" value="GGDEF"/>
    <property type="match status" value="1"/>
</dbReference>
<feature type="transmembrane region" description="Helical" evidence="1">
    <location>
        <begin position="194"/>
        <end position="216"/>
    </location>
</feature>
<dbReference type="Pfam" id="PF00563">
    <property type="entry name" value="EAL"/>
    <property type="match status" value="1"/>
</dbReference>
<feature type="transmembrane region" description="Helical" evidence="1">
    <location>
        <begin position="36"/>
        <end position="55"/>
    </location>
</feature>
<feature type="transmembrane region" description="Helical" evidence="1">
    <location>
        <begin position="222"/>
        <end position="243"/>
    </location>
</feature>
<evidence type="ECO:0000259" key="3">
    <source>
        <dbReference type="PROSITE" id="PS50887"/>
    </source>
</evidence>
<dbReference type="InterPro" id="IPR043128">
    <property type="entry name" value="Rev_trsase/Diguanyl_cyclase"/>
</dbReference>
<dbReference type="InterPro" id="IPR029787">
    <property type="entry name" value="Nucleotide_cyclase"/>
</dbReference>
<dbReference type="CDD" id="cd01948">
    <property type="entry name" value="EAL"/>
    <property type="match status" value="1"/>
</dbReference>
<feature type="transmembrane region" description="Helical" evidence="1">
    <location>
        <begin position="287"/>
        <end position="306"/>
    </location>
</feature>
<feature type="transmembrane region" description="Helical" evidence="1">
    <location>
        <begin position="67"/>
        <end position="89"/>
    </location>
</feature>
<dbReference type="AlphaFoldDB" id="A0AAX0LCE5"/>
<name>A0AAX0LCE5_9BACT</name>
<sequence length="777" mass="89989">MLKLINNIKKDNTSTLIQIITIFCAYAISLFFHYDIVSHILSIVLNLYMSIIIYKNISIVNNKIKKYWLFTFGYIFTWGICDTLWLFLYSNQNSFIIYSIYLIPTSIILCTTICIYKTYLKDTNSRQIATDILFTSFISISLFVFIIFDNEFEDIKTYKDHILNGLFLIINIFNITTIAILYTCIENLKKDYSLYLLMVSILIFSGNDILDIFGAIKNENTSYIVSEILFSISFLLATLSSFLIQKENDKNFIASFEPTSSNLIKKLSFLMLVPILSSFYIQNLNMTYIIFSMLIVVFYSVLTYQLSSIKYNKEMIEKEKKAIIKLNITKQNRLNELNNTNIKLKELVMYDALTRVFNRPYFIAQLSELISTKSYHTVISLYIINIKNIKNINNTYSCQIGDQVLIQTINRIKEFISKKLYYIIGRFGRDDILIAIKEKNTDIDYIDFTNGLLSYIQKPLIIENNKIKISAKIGISSTETSQIKVQDLISQANMALNVAKKYTPIPFYIYTEDLNIIRWEDYHIKNLLENADFDKEFRLIFQPQFNIKNKKIIGFEALLRWNSSSKGNIPPSKFIPIAEQDATIIKIGKWVVVNSVKYIKYINEKYKTDLSIGINISSKQMDGINFANNIINLIKKNNIDPKWINIEISELDFSDNYDIAKEILHIFKQNNINISMDNFGTGFSSISAIKQFNINKLKITKKLIDEVRTDVISKDIVKAIVSLAKVMNIKTIAEGVSSEEQLEVLKNIGCDEIQGFIWSKPLESKDFECFLKNQISV</sequence>
<dbReference type="PROSITE" id="PS50883">
    <property type="entry name" value="EAL"/>
    <property type="match status" value="1"/>
</dbReference>
<dbReference type="InterPro" id="IPR035919">
    <property type="entry name" value="EAL_sf"/>
</dbReference>
<dbReference type="Gene3D" id="3.30.70.270">
    <property type="match status" value="1"/>
</dbReference>
<organism evidence="4 5">
    <name type="scientific">Campylobacter pinnipediorum subsp. pinnipediorum</name>
    <dbReference type="NCBI Taxonomy" id="1660067"/>
    <lineage>
        <taxon>Bacteria</taxon>
        <taxon>Pseudomonadati</taxon>
        <taxon>Campylobacterota</taxon>
        <taxon>Epsilonproteobacteria</taxon>
        <taxon>Campylobacterales</taxon>
        <taxon>Campylobacteraceae</taxon>
        <taxon>Campylobacter</taxon>
    </lineage>
</organism>
<dbReference type="PANTHER" id="PTHR33121:SF71">
    <property type="entry name" value="OXYGEN SENSOR PROTEIN DOSP"/>
    <property type="match status" value="1"/>
</dbReference>
<feature type="transmembrane region" description="Helical" evidence="1">
    <location>
        <begin position="12"/>
        <end position="30"/>
    </location>
</feature>
<protein>
    <recommendedName>
        <fullName evidence="6">Diguanylate phosphodiesterase</fullName>
    </recommendedName>
</protein>
<dbReference type="SMART" id="SM00267">
    <property type="entry name" value="GGDEF"/>
    <property type="match status" value="1"/>
</dbReference>
<dbReference type="SUPFAM" id="SSF141868">
    <property type="entry name" value="EAL domain-like"/>
    <property type="match status" value="1"/>
</dbReference>